<keyword evidence="2" id="KW-1185">Reference proteome</keyword>
<accession>A0A284SCA8</accession>
<dbReference type="STRING" id="47428.A0A284SCA8"/>
<organism evidence="1 2">
    <name type="scientific">Armillaria ostoyae</name>
    <name type="common">Armillaria root rot fungus</name>
    <dbReference type="NCBI Taxonomy" id="47428"/>
    <lineage>
        <taxon>Eukaryota</taxon>
        <taxon>Fungi</taxon>
        <taxon>Dikarya</taxon>
        <taxon>Basidiomycota</taxon>
        <taxon>Agaricomycotina</taxon>
        <taxon>Agaricomycetes</taxon>
        <taxon>Agaricomycetidae</taxon>
        <taxon>Agaricales</taxon>
        <taxon>Marasmiineae</taxon>
        <taxon>Physalacriaceae</taxon>
        <taxon>Armillaria</taxon>
    </lineage>
</organism>
<evidence type="ECO:0000313" key="1">
    <source>
        <dbReference type="EMBL" id="SJL18644.1"/>
    </source>
</evidence>
<dbReference type="AlphaFoldDB" id="A0A284SCA8"/>
<protein>
    <submittedName>
        <fullName evidence="1">Uncharacterized protein</fullName>
    </submittedName>
</protein>
<sequence>MSRRSPSYEMRLAKYASRGYEIYVPNLRRDDINPAIFSLRPSLVHGLARLLVLERRMINVASHNHPDNLSEAYAGVIDAISSICRAEETSQYSSLHLPYGRGWTSRRLKSWLERLDMLLNRDEDITGVHYHPAFFGTAQDCIEGTCDCQSQEGAAANEQYVRGHITFFKENPGRQAMSGSFNPTEVGEWSTQAYRSLPDAQVERSLQRVQQLLQEAIQLLETARADGFDPPPPF</sequence>
<name>A0A284SCA8_ARMOS</name>
<evidence type="ECO:0000313" key="2">
    <source>
        <dbReference type="Proteomes" id="UP000219338"/>
    </source>
</evidence>
<gene>
    <name evidence="1" type="ORF">ARMOST_22241</name>
</gene>
<dbReference type="OrthoDB" id="539213at2759"/>
<reference evidence="2" key="1">
    <citation type="journal article" date="2017" name="Nat. Ecol. Evol.">
        <title>Genome expansion and lineage-specific genetic innovations in the forest pathogenic fungi Armillaria.</title>
        <authorList>
            <person name="Sipos G."/>
            <person name="Prasanna A.N."/>
            <person name="Walter M.C."/>
            <person name="O'Connor E."/>
            <person name="Balint B."/>
            <person name="Krizsan K."/>
            <person name="Kiss B."/>
            <person name="Hess J."/>
            <person name="Varga T."/>
            <person name="Slot J."/>
            <person name="Riley R."/>
            <person name="Boka B."/>
            <person name="Rigling D."/>
            <person name="Barry K."/>
            <person name="Lee J."/>
            <person name="Mihaltcheva S."/>
            <person name="LaButti K."/>
            <person name="Lipzen A."/>
            <person name="Waldron R."/>
            <person name="Moloney N.M."/>
            <person name="Sperisen C."/>
            <person name="Kredics L."/>
            <person name="Vagvoelgyi C."/>
            <person name="Patrignani A."/>
            <person name="Fitzpatrick D."/>
            <person name="Nagy I."/>
            <person name="Doyle S."/>
            <person name="Anderson J.B."/>
            <person name="Grigoriev I.V."/>
            <person name="Gueldener U."/>
            <person name="Muensterkoetter M."/>
            <person name="Nagy L.G."/>
        </authorList>
    </citation>
    <scope>NUCLEOTIDE SEQUENCE [LARGE SCALE GENOMIC DNA]</scope>
    <source>
        <strain evidence="2">C18/9</strain>
    </source>
</reference>
<proteinExistence type="predicted"/>
<dbReference type="Proteomes" id="UP000219338">
    <property type="component" value="Unassembled WGS sequence"/>
</dbReference>
<dbReference type="EMBL" id="FUEG01000065">
    <property type="protein sequence ID" value="SJL18644.1"/>
    <property type="molecule type" value="Genomic_DNA"/>
</dbReference>